<accession>A0ACD3Z0P1</accession>
<proteinExistence type="predicted"/>
<evidence type="ECO:0000313" key="1">
    <source>
        <dbReference type="EMBL" id="UPK94446.1"/>
    </source>
</evidence>
<reference evidence="1" key="1">
    <citation type="submission" date="2021-11" db="EMBL/GenBank/DDBJ databases">
        <title>Fusarium solani-melongenae Genome sequencing and assembly.</title>
        <authorList>
            <person name="Xie S."/>
            <person name="Huang L."/>
            <person name="Zhang X."/>
        </authorList>
    </citation>
    <scope>NUCLEOTIDE SEQUENCE</scope>
    <source>
        <strain evidence="1">CRI 24-3</strain>
    </source>
</reference>
<name>A0ACD3Z0P1_FUSSC</name>
<organism evidence="1 2">
    <name type="scientific">Fusarium solani subsp. cucurbitae</name>
    <name type="common">Neocosmosporum cucurbitae</name>
    <dbReference type="NCBI Taxonomy" id="2747967"/>
    <lineage>
        <taxon>Eukaryota</taxon>
        <taxon>Fungi</taxon>
        <taxon>Dikarya</taxon>
        <taxon>Ascomycota</taxon>
        <taxon>Pezizomycotina</taxon>
        <taxon>Sordariomycetes</taxon>
        <taxon>Hypocreomycetidae</taxon>
        <taxon>Hypocreales</taxon>
        <taxon>Nectriaceae</taxon>
        <taxon>Fusarium</taxon>
        <taxon>Fusarium solani species complex</taxon>
    </lineage>
</organism>
<dbReference type="Proteomes" id="UP000830768">
    <property type="component" value="Chromosome 4"/>
</dbReference>
<protein>
    <submittedName>
        <fullName evidence="1">Uncharacterized protein</fullName>
    </submittedName>
</protein>
<sequence length="561" mass="62718">MTTKEQIEKLGDENDTKHLESAVFDTKAGQVALKSETDSLGAWATVKKFRKVGCSSLQPPVYCRCRRWIPDQPQWYARALSTVEGPHGLIFTQGNIIANEGFIDHVGFVNDSGEIHLKANYTALWGAMQSLGQLVGMILMNPISDIIGRKMTMYALWIVLAASLILETVVRDWRDWAGAKILAGIGIGAIQATLPIYITEWSPVNIRGAMIVTYGFWNVIGKFLANLVLMLIQETNPKNYKVPILTQWGFLGIMLPIFLWLPETPAYYAERDMDDEGKKTLERINGNVEAYDVELEYSIIKNTILEEKQLQRELEQDNMTFKDLIWSYVECFQRANIRRTFGAALPACAQQLAGLSFLNTYASLFFKQSGFNNAFLITTIMCCIQLFAAICLIFMTDRFGRRNMVFTAVIVCTGTLLVVGALAFVDKTKPVQNLLIFVACVWAFANAAIGNLGFAFFGEVASQRLRARTAGIASGLSVVFGLTFNTSLPIILDVDGVNWGYKTAWLFFGTGVVVCILLYFFLPECSRRNAAEVDEMYAKGVPAWKMGKYVTEIQTLHQVSH</sequence>
<gene>
    <name evidence="1" type="ORF">LCI18_005381</name>
</gene>
<evidence type="ECO:0000313" key="2">
    <source>
        <dbReference type="Proteomes" id="UP000830768"/>
    </source>
</evidence>
<keyword evidence="2" id="KW-1185">Reference proteome</keyword>
<dbReference type="EMBL" id="CP090033">
    <property type="protein sequence ID" value="UPK94446.1"/>
    <property type="molecule type" value="Genomic_DNA"/>
</dbReference>